<comment type="caution">
    <text evidence="3">The sequence shown here is derived from an EMBL/GenBank/DDBJ whole genome shotgun (WGS) entry which is preliminary data.</text>
</comment>
<dbReference type="InterPro" id="IPR011993">
    <property type="entry name" value="PH-like_dom_sf"/>
</dbReference>
<feature type="transmembrane region" description="Helical" evidence="1">
    <location>
        <begin position="555"/>
        <end position="581"/>
    </location>
</feature>
<dbReference type="Gene3D" id="2.30.29.30">
    <property type="entry name" value="Pleckstrin-homology domain (PH domain)/Phosphotyrosine-binding domain (PTB)"/>
    <property type="match status" value="1"/>
</dbReference>
<feature type="transmembrane region" description="Helical" evidence="1">
    <location>
        <begin position="587"/>
        <end position="608"/>
    </location>
</feature>
<name>A0AAD7UDQ6_9STRA</name>
<dbReference type="CDD" id="cd00821">
    <property type="entry name" value="PH"/>
    <property type="match status" value="1"/>
</dbReference>
<keyword evidence="1" id="KW-1133">Transmembrane helix</keyword>
<sequence>MQGWVKRKVKQNDTWVRRWLEVDRHLLYSYQACPAETAQARVINMLDLRKTKEIRLVEGDATLFCIVPLSADNSHPGYLMWVDTPQMAQDWVTGLNKVRERGLEQSPLEEETAVLKQPLTPVIEDPTPAFFQVFLEAVRESWSSEKTLEKLAPSITNSHELCLFFSAASSAHKHGDITNEEKRKMIGDVLSRADASALKLVLGKAERDGIVDRDEADRLRNNPDASEERSKSLVARITSLELTEELAGHARSLARCTRAFKDGAAPLEYAGRVDDELATLKAACHLERRAAAGLLSSVVGALTFGVEIGIVDAEKGVLGVDLSAVVDFSDTRHLIDAVKIDDEVGPRLEYAWFAAPLRWIVENRKIDVKYLPACAFLKTIAVANDDKPAEQEPDDEDEAASIAHLEETPPPPPAAVGEKLVPAVSSSVDSPVFNFSSAEAAFEALKRELSCEEAVELEPDEDFVMAFENCFSEVDFDLATRQVFMTTGRKRPSKQTLVVQRIMSSYIRVSEDDTLLDEDCSDEKVVLKREYKRSTCCSCVDLISCLRRCCASPKFIVCLSLASMAVAFVLLAGVVVMARALDGEIDFALQAVALSAALLIGSAVFSTCSGSSRTFVSCLVLPSNLVQLSTAVFLVAAREKDLERRAARSLGNAPRIAAFLLLFGVMLDFLRRRALQNLQSNPGRTADAVRVKYAAPPDDDPTHFL</sequence>
<dbReference type="EMBL" id="JAQMWT010000370">
    <property type="protein sequence ID" value="KAJ8602676.1"/>
    <property type="molecule type" value="Genomic_DNA"/>
</dbReference>
<reference evidence="3" key="1">
    <citation type="submission" date="2023-01" db="EMBL/GenBank/DDBJ databases">
        <title>Metagenome sequencing of chrysophaentin producing Chrysophaeum taylorii.</title>
        <authorList>
            <person name="Davison J."/>
            <person name="Bewley C."/>
        </authorList>
    </citation>
    <scope>NUCLEOTIDE SEQUENCE</scope>
    <source>
        <strain evidence="3">NIES-1699</strain>
    </source>
</reference>
<accession>A0AAD7UDQ6</accession>
<dbReference type="InterPro" id="IPR001849">
    <property type="entry name" value="PH_domain"/>
</dbReference>
<evidence type="ECO:0000256" key="1">
    <source>
        <dbReference type="SAM" id="Phobius"/>
    </source>
</evidence>
<dbReference type="SUPFAM" id="SSF50729">
    <property type="entry name" value="PH domain-like"/>
    <property type="match status" value="1"/>
</dbReference>
<keyword evidence="1" id="KW-0812">Transmembrane</keyword>
<dbReference type="AlphaFoldDB" id="A0AAD7UDQ6"/>
<dbReference type="SMART" id="SM00233">
    <property type="entry name" value="PH"/>
    <property type="match status" value="1"/>
</dbReference>
<evidence type="ECO:0000313" key="4">
    <source>
        <dbReference type="Proteomes" id="UP001230188"/>
    </source>
</evidence>
<proteinExistence type="predicted"/>
<feature type="domain" description="PH" evidence="2">
    <location>
        <begin position="1"/>
        <end position="100"/>
    </location>
</feature>
<dbReference type="Pfam" id="PF00169">
    <property type="entry name" value="PH"/>
    <property type="match status" value="1"/>
</dbReference>
<evidence type="ECO:0000259" key="2">
    <source>
        <dbReference type="PROSITE" id="PS50003"/>
    </source>
</evidence>
<protein>
    <recommendedName>
        <fullName evidence="2">PH domain-containing protein</fullName>
    </recommendedName>
</protein>
<dbReference type="Proteomes" id="UP001230188">
    <property type="component" value="Unassembled WGS sequence"/>
</dbReference>
<keyword evidence="1" id="KW-0472">Membrane</keyword>
<gene>
    <name evidence="3" type="ORF">CTAYLR_003742</name>
</gene>
<feature type="transmembrane region" description="Helical" evidence="1">
    <location>
        <begin position="652"/>
        <end position="670"/>
    </location>
</feature>
<organism evidence="3 4">
    <name type="scientific">Chrysophaeum taylorii</name>
    <dbReference type="NCBI Taxonomy" id="2483200"/>
    <lineage>
        <taxon>Eukaryota</taxon>
        <taxon>Sar</taxon>
        <taxon>Stramenopiles</taxon>
        <taxon>Ochrophyta</taxon>
        <taxon>Pelagophyceae</taxon>
        <taxon>Pelagomonadales</taxon>
        <taxon>Pelagomonadaceae</taxon>
        <taxon>Chrysophaeum</taxon>
    </lineage>
</organism>
<feature type="transmembrane region" description="Helical" evidence="1">
    <location>
        <begin position="615"/>
        <end position="637"/>
    </location>
</feature>
<dbReference type="PROSITE" id="PS50003">
    <property type="entry name" value="PH_DOMAIN"/>
    <property type="match status" value="1"/>
</dbReference>
<keyword evidence="4" id="KW-1185">Reference proteome</keyword>
<evidence type="ECO:0000313" key="3">
    <source>
        <dbReference type="EMBL" id="KAJ8602676.1"/>
    </source>
</evidence>